<gene>
    <name evidence="2" type="ORF">TRIUR3_10814</name>
</gene>
<proteinExistence type="predicted"/>
<dbReference type="AlphaFoldDB" id="M7Z9I3"/>
<evidence type="ECO:0000256" key="1">
    <source>
        <dbReference type="SAM" id="MobiDB-lite"/>
    </source>
</evidence>
<evidence type="ECO:0000313" key="2">
    <source>
        <dbReference type="EMBL" id="EMS59868.1"/>
    </source>
</evidence>
<reference evidence="2" key="1">
    <citation type="journal article" date="2013" name="Nature">
        <title>Draft genome of the wheat A-genome progenitor Triticum urartu.</title>
        <authorList>
            <person name="Ling H.Q."/>
            <person name="Zhao S."/>
            <person name="Liu D."/>
            <person name="Wang J."/>
            <person name="Sun H."/>
            <person name="Zhang C."/>
            <person name="Fan H."/>
            <person name="Li D."/>
            <person name="Dong L."/>
            <person name="Tao Y."/>
            <person name="Gao C."/>
            <person name="Wu H."/>
            <person name="Li Y."/>
            <person name="Cui Y."/>
            <person name="Guo X."/>
            <person name="Zheng S."/>
            <person name="Wang B."/>
            <person name="Yu K."/>
            <person name="Liang Q."/>
            <person name="Yang W."/>
            <person name="Lou X."/>
            <person name="Chen J."/>
            <person name="Feng M."/>
            <person name="Jian J."/>
            <person name="Zhang X."/>
            <person name="Luo G."/>
            <person name="Jiang Y."/>
            <person name="Liu J."/>
            <person name="Wang Z."/>
            <person name="Sha Y."/>
            <person name="Zhang B."/>
            <person name="Wu H."/>
            <person name="Tang D."/>
            <person name="Shen Q."/>
            <person name="Xue P."/>
            <person name="Zou S."/>
            <person name="Wang X."/>
            <person name="Liu X."/>
            <person name="Wang F."/>
            <person name="Yang Y."/>
            <person name="An X."/>
            <person name="Dong Z."/>
            <person name="Zhang K."/>
            <person name="Zhang X."/>
            <person name="Luo M.C."/>
            <person name="Dvorak J."/>
            <person name="Tong Y."/>
            <person name="Wang J."/>
            <person name="Yang H."/>
            <person name="Li Z."/>
            <person name="Wang D."/>
            <person name="Zhang A."/>
            <person name="Wang J."/>
        </authorList>
    </citation>
    <scope>NUCLEOTIDE SEQUENCE</scope>
</reference>
<accession>M7Z9I3</accession>
<dbReference type="EMBL" id="KD116384">
    <property type="protein sequence ID" value="EMS59868.1"/>
    <property type="molecule type" value="Genomic_DNA"/>
</dbReference>
<sequence>MDEGLDHGNCGRAMGVTRRVRGPEGGCRDDHAMWQGAAAHGVATLCSARWRGSSALVGALVRRDADAVGRASWTGGLGRTPSASLHQVQPGGGSRQQPADEASLPDGDEVAVLCCRGGGRVEM</sequence>
<name>M7Z9I3_TRIUA</name>
<protein>
    <submittedName>
        <fullName evidence="2">Uncharacterized protein</fullName>
    </submittedName>
</protein>
<organism evidence="2">
    <name type="scientific">Triticum urartu</name>
    <name type="common">Red wild einkorn</name>
    <name type="synonym">Crithodium urartu</name>
    <dbReference type="NCBI Taxonomy" id="4572"/>
    <lineage>
        <taxon>Eukaryota</taxon>
        <taxon>Viridiplantae</taxon>
        <taxon>Streptophyta</taxon>
        <taxon>Embryophyta</taxon>
        <taxon>Tracheophyta</taxon>
        <taxon>Spermatophyta</taxon>
        <taxon>Magnoliopsida</taxon>
        <taxon>Liliopsida</taxon>
        <taxon>Poales</taxon>
        <taxon>Poaceae</taxon>
        <taxon>BOP clade</taxon>
        <taxon>Pooideae</taxon>
        <taxon>Triticodae</taxon>
        <taxon>Triticeae</taxon>
        <taxon>Triticinae</taxon>
        <taxon>Triticum</taxon>
    </lineage>
</organism>
<feature type="region of interest" description="Disordered" evidence="1">
    <location>
        <begin position="72"/>
        <end position="107"/>
    </location>
</feature>